<proteinExistence type="predicted"/>
<reference evidence="1 2" key="1">
    <citation type="journal article" date="2020" name="Harmful Algae">
        <title>Molecular and morphological characterization of a novel dihydroanatoxin-a producing Microcoleus species (cyanobacteria) from the Russian River, California, USA.</title>
        <authorList>
            <person name="Conklin K.Y."/>
            <person name="Stancheva R."/>
            <person name="Otten T.G."/>
            <person name="Fadness R."/>
            <person name="Boyer G.L."/>
            <person name="Read B."/>
            <person name="Zhang X."/>
            <person name="Sheath R.G."/>
        </authorList>
    </citation>
    <scope>NUCLEOTIDE SEQUENCE [LARGE SCALE GENOMIC DNA]</scope>
    <source>
        <strain evidence="1 2">PTRS2</strain>
    </source>
</reference>
<gene>
    <name evidence="1" type="ORF">WMG39_00060</name>
</gene>
<dbReference type="Proteomes" id="UP001384579">
    <property type="component" value="Unassembled WGS sequence"/>
</dbReference>
<accession>A0ABU8YFT0</accession>
<dbReference type="RefSeq" id="WP_340518267.1">
    <property type="nucleotide sequence ID" value="NZ_JBBLXS010000001.1"/>
</dbReference>
<comment type="caution">
    <text evidence="1">The sequence shown here is derived from an EMBL/GenBank/DDBJ whole genome shotgun (WGS) entry which is preliminary data.</text>
</comment>
<keyword evidence="2" id="KW-1185">Reference proteome</keyword>
<evidence type="ECO:0000313" key="2">
    <source>
        <dbReference type="Proteomes" id="UP001384579"/>
    </source>
</evidence>
<sequence length="74" mass="7999">MPSENPDLPKTQTLQGQNCLIPSDLVLSLVTLPLLGGLLVAKTTAEFVSSLGVESEEVFRGSRLPQLNFPYAKE</sequence>
<evidence type="ECO:0000313" key="1">
    <source>
        <dbReference type="EMBL" id="MEK0183235.1"/>
    </source>
</evidence>
<protein>
    <submittedName>
        <fullName evidence="1">Uncharacterized protein</fullName>
    </submittedName>
</protein>
<organism evidence="1 2">
    <name type="scientific">Microcoleus anatoxicus PTRS2</name>
    <dbReference type="NCBI Taxonomy" id="2705321"/>
    <lineage>
        <taxon>Bacteria</taxon>
        <taxon>Bacillati</taxon>
        <taxon>Cyanobacteriota</taxon>
        <taxon>Cyanophyceae</taxon>
        <taxon>Oscillatoriophycideae</taxon>
        <taxon>Oscillatoriales</taxon>
        <taxon>Microcoleaceae</taxon>
        <taxon>Microcoleus</taxon>
        <taxon>Microcoleus anatoxicus</taxon>
    </lineage>
</organism>
<dbReference type="EMBL" id="JBBLXS010000001">
    <property type="protein sequence ID" value="MEK0183235.1"/>
    <property type="molecule type" value="Genomic_DNA"/>
</dbReference>
<name>A0ABU8YFT0_9CYAN</name>